<protein>
    <submittedName>
        <fullName evidence="2">Uncharacterized protein</fullName>
    </submittedName>
</protein>
<name>A0A5C3Q4F0_9AGAR</name>
<sequence>MKYQTTFSEPSRFAAQMEWTLANRFRVCRHLWAYVESAGQFAPDNEPMDILMPNFHHYRTKGTLDTNATVVNQASELNPTFFYSSFGPEEDGYGPAFVYQLYPMNGFHLAEYFSREGNNNIITAVQTAKTQLRAWGQSFASRINSRDSGDRCTLRFFAGDPLALCRSLSFISEGNSPDVSSPNHTSSWTYHTASFDGGDYPTNAPTAFNVIDTSNLLNHIGLLNILIACPLLLTETRYSTLYTEAVTSASSGADAIVKELFTGVDVASMLFGVIPASFVSAFTSYSNFADVTMVEALQSANLNTPDAHQRIAWKKTSLAFDKHTTPATAFRTFVEPLMPARLLVGMYRNMIRDHQKPPGSSKSTWKKANDEAGARAPHYHQDSLVALLTCARRRRLTEDWGKCIQALLEMLHSKEKGSSSQESYQELIGRLSMQGFPMDGKYIRHVPLTARRGGPLAD</sequence>
<evidence type="ECO:0000313" key="3">
    <source>
        <dbReference type="Proteomes" id="UP000305067"/>
    </source>
</evidence>
<organism evidence="2 3">
    <name type="scientific">Pterulicium gracile</name>
    <dbReference type="NCBI Taxonomy" id="1884261"/>
    <lineage>
        <taxon>Eukaryota</taxon>
        <taxon>Fungi</taxon>
        <taxon>Dikarya</taxon>
        <taxon>Basidiomycota</taxon>
        <taxon>Agaricomycotina</taxon>
        <taxon>Agaricomycetes</taxon>
        <taxon>Agaricomycetidae</taxon>
        <taxon>Agaricales</taxon>
        <taxon>Pleurotineae</taxon>
        <taxon>Pterulaceae</taxon>
        <taxon>Pterulicium</taxon>
    </lineage>
</organism>
<keyword evidence="3" id="KW-1185">Reference proteome</keyword>
<dbReference type="STRING" id="1884261.A0A5C3Q4F0"/>
<dbReference type="EMBL" id="ML178854">
    <property type="protein sequence ID" value="TFK96832.1"/>
    <property type="molecule type" value="Genomic_DNA"/>
</dbReference>
<accession>A0A5C3Q4F0</accession>
<reference evidence="2 3" key="1">
    <citation type="journal article" date="2019" name="Nat. Ecol. Evol.">
        <title>Megaphylogeny resolves global patterns of mushroom evolution.</title>
        <authorList>
            <person name="Varga T."/>
            <person name="Krizsan K."/>
            <person name="Foldi C."/>
            <person name="Dima B."/>
            <person name="Sanchez-Garcia M."/>
            <person name="Sanchez-Ramirez S."/>
            <person name="Szollosi G.J."/>
            <person name="Szarkandi J.G."/>
            <person name="Papp V."/>
            <person name="Albert L."/>
            <person name="Andreopoulos W."/>
            <person name="Angelini C."/>
            <person name="Antonin V."/>
            <person name="Barry K.W."/>
            <person name="Bougher N.L."/>
            <person name="Buchanan P."/>
            <person name="Buyck B."/>
            <person name="Bense V."/>
            <person name="Catcheside P."/>
            <person name="Chovatia M."/>
            <person name="Cooper J."/>
            <person name="Damon W."/>
            <person name="Desjardin D."/>
            <person name="Finy P."/>
            <person name="Geml J."/>
            <person name="Haridas S."/>
            <person name="Hughes K."/>
            <person name="Justo A."/>
            <person name="Karasinski D."/>
            <person name="Kautmanova I."/>
            <person name="Kiss B."/>
            <person name="Kocsube S."/>
            <person name="Kotiranta H."/>
            <person name="LaButti K.M."/>
            <person name="Lechner B.E."/>
            <person name="Liimatainen K."/>
            <person name="Lipzen A."/>
            <person name="Lukacs Z."/>
            <person name="Mihaltcheva S."/>
            <person name="Morgado L.N."/>
            <person name="Niskanen T."/>
            <person name="Noordeloos M.E."/>
            <person name="Ohm R.A."/>
            <person name="Ortiz-Santana B."/>
            <person name="Ovrebo C."/>
            <person name="Racz N."/>
            <person name="Riley R."/>
            <person name="Savchenko A."/>
            <person name="Shiryaev A."/>
            <person name="Soop K."/>
            <person name="Spirin V."/>
            <person name="Szebenyi C."/>
            <person name="Tomsovsky M."/>
            <person name="Tulloss R.E."/>
            <person name="Uehling J."/>
            <person name="Grigoriev I.V."/>
            <person name="Vagvolgyi C."/>
            <person name="Papp T."/>
            <person name="Martin F.M."/>
            <person name="Miettinen O."/>
            <person name="Hibbett D.S."/>
            <person name="Nagy L.G."/>
        </authorList>
    </citation>
    <scope>NUCLEOTIDE SEQUENCE [LARGE SCALE GENOMIC DNA]</scope>
    <source>
        <strain evidence="2 3">CBS 309.79</strain>
    </source>
</reference>
<feature type="region of interest" description="Disordered" evidence="1">
    <location>
        <begin position="354"/>
        <end position="374"/>
    </location>
</feature>
<proteinExistence type="predicted"/>
<evidence type="ECO:0000256" key="1">
    <source>
        <dbReference type="SAM" id="MobiDB-lite"/>
    </source>
</evidence>
<dbReference type="AlphaFoldDB" id="A0A5C3Q4F0"/>
<evidence type="ECO:0000313" key="2">
    <source>
        <dbReference type="EMBL" id="TFK96832.1"/>
    </source>
</evidence>
<dbReference type="Proteomes" id="UP000305067">
    <property type="component" value="Unassembled WGS sequence"/>
</dbReference>
<gene>
    <name evidence="2" type="ORF">BDV98DRAFT_299123</name>
</gene>